<feature type="non-terminal residue" evidence="1">
    <location>
        <position position="3283"/>
    </location>
</feature>
<comment type="caution">
    <text evidence="1">The sequence shown here is derived from an EMBL/GenBank/DDBJ whole genome shotgun (WGS) entry which is preliminary data.</text>
</comment>
<dbReference type="Proteomes" id="UP001140096">
    <property type="component" value="Unassembled WGS sequence"/>
</dbReference>
<accession>A0ACC1LNJ8</accession>
<proteinExistence type="predicted"/>
<gene>
    <name evidence="1" type="primary">VPS13</name>
    <name evidence="1" type="ORF">H4S07_001474</name>
</gene>
<protein>
    <submittedName>
        <fullName evidence="1">Vacuolar protein sorting-associated protein 13</fullName>
    </submittedName>
</protein>
<evidence type="ECO:0000313" key="2">
    <source>
        <dbReference type="Proteomes" id="UP001140096"/>
    </source>
</evidence>
<reference evidence="1" key="1">
    <citation type="submission" date="2022-07" db="EMBL/GenBank/DDBJ databases">
        <title>Phylogenomic reconstructions and comparative analyses of Kickxellomycotina fungi.</title>
        <authorList>
            <person name="Reynolds N.K."/>
            <person name="Stajich J.E."/>
            <person name="Barry K."/>
            <person name="Grigoriev I.V."/>
            <person name="Crous P."/>
            <person name="Smith M.E."/>
        </authorList>
    </citation>
    <scope>NUCLEOTIDE SEQUENCE</scope>
    <source>
        <strain evidence="1">CBS 102833</strain>
    </source>
</reference>
<organism evidence="1 2">
    <name type="scientific">Coemansia furcata</name>
    <dbReference type="NCBI Taxonomy" id="417177"/>
    <lineage>
        <taxon>Eukaryota</taxon>
        <taxon>Fungi</taxon>
        <taxon>Fungi incertae sedis</taxon>
        <taxon>Zoopagomycota</taxon>
        <taxon>Kickxellomycotina</taxon>
        <taxon>Kickxellomycetes</taxon>
        <taxon>Kickxellales</taxon>
        <taxon>Kickxellaceae</taxon>
        <taxon>Coemansia</taxon>
    </lineage>
</organism>
<dbReference type="EMBL" id="JANBUP010000245">
    <property type="protein sequence ID" value="KAJ2812328.1"/>
    <property type="molecule type" value="Genomic_DNA"/>
</dbReference>
<sequence>DVKLEKLRLKKDALDKLRLPVDIKEGWLGTLTISIPWSNLKGEPVRITIDNVYVLAAPRFQGDFDPEREDEREYKRKMRRLENDDLLGHQLKTQPDEDDAKKQASFTEQLIAKIVDNLQIVIKNIHVRYEDGVSNPEHLFAVGATLGELSAVSTDDEWRQAFLHDSGSVIRKMLKLAQFSMYWDTDCQTMQGLDHETLIRSFAEAIGGRGHQSILQPVVGMGRLTMNKRPAPEDVRTTAKFEFDQLAFELDNEQYADALLLTTAFDYAMRQRRYCKHHPPPGVRPKDDPRAWLLFALRSVYDEVHDHHYRKTWEFQKERRDDRLLYIRVYSALKVNNGVLTGADRAALDYLHRKLSYQDIRFYRARAEPTIRRQMYLIRKRKSELNISAGGRHDASAPPAAGITGWVGGWVSSWVTGAPQAAVVAEASAHVEGVADADTQLSSEQVQELYDTIEFNEDEAQDAEYDLPKETIKLAATAVLRSGSLRLKVDRKTRDHTLMGFLFDMLRVDLLVRPQNLVADVSMHRFEVVDGTLPGTQYPRMIYVQNDAPQMVAVADAPGGLAASLSEPAEEEGGDVGDAFLHVHFEKAPLDGHADSVVNVRVKSLNVIYHPTAARALVDFFEPPSSASAESMHALIAAASKSMAGLRDQTRAGLEYALSKHKTVDVKVDFDAPVIVIPQDVLDPHSEVVVLDTGYLTIESQLVDTLTSERIRLKQSQVLSAEEMRELEGLMYDHFDMRLHRTQLLVGNDLATCMRALGGDEAQRGLHVVDRIELRFDLGLCILSEPPLHMPKVTVDGGLPSLQVYFSDRKYKAIMRSIDLILEAIKDDDVDVAQQYEAGGLPPATAFGAGGIFHRTEQPSSSPDTAIILDERGSDVESIDEFYETAAEPAEGWGLRRKNNRDARTNFGKEPERVLVRVNFAVDNLVGFIWRTHTDGRDDLHIADIAVTGLAVECINRPFDLFADVTIHQVTAEDHLLGTGEQRVYALTSDIAQADAAGETGKNLIAVKYHRCQADHPEFTTTYESVGQTVDVDISYLDLMVVRKTILTSYDYILKTFTDENKPAAKEHAARELQNPDTVATLIQEALDTIRVDVRFKGTDFGLCHDDGTPIALLSVTAATMRILVTDLILVEAKIGSLTLSDQLDLAPLDRGRGAMPDPRRRLVYIKGDEVADFRYETFDTRAAGYPGHNTAVRLRVGAAHVAFIERAISELMEFGSRFSAMHGLFEAARAAAALGTTQLTAEMMGGAQKWHFDVAMSAPVITFPRDGYMPYATHGGGSVDLLVAQPGELTISNEFTTVREMGRDWDVNHVSLALRRIGIRTLFVVDDDASEHGAFGQAEEQELLMLEDVDYHMDMHLLMQGHVEGSPRPVTELIGALSPIKMRLTEYQYKMVYDLLGVISRVFGSSDADSIPPEDPLMGDRVLDLSVLRENPATQSAQDGRQALANLGQTVPTAPEGQYATMDVYVTLATVQLELFLGSGFGLDSVQQASFARMDINGLSVKYRAKSNGDSKAEFAIVAVRAYDTRPGTENQFTQIISPGAQQDTVAAHGMHAVAQDAPVDEDGGSPQVVCHVDMRPHQDMVVLVTLDSPRIVLVLDHAFQLWGFATSVLPQADNTAQVQSAVRDAGTAPSSPAVGGLIYKVDVMHPEIILLADPHSRGSEALVLSVKQIILAQEGLFCMTMDEIGVRLCSIDRQAETARSVMDPFTVIMTMDARATAGDVRRGTQSHWATDISVDVGNLLLRVGLNDISLMLGIFNTAMALMNRPSAEAASVVASQLAADLRAGSVPLATTPAQASVASAPAALDHATTGSSVGIGSEGASSLVKETMRATVAGLRLVVIRDMFGLPVYAVTAREFHVDVSDWTAGLRLQSSIQLQASYFNRRNSHWEPFVEPWRCSINMIQQGGTQKVDVSATDRLLINASHALIEESLGLARQWSDNDVQVRGEERMPYVLVNRTGIDCHVWVDVAEGSGERIDTAPVLLRDGASLPWRFEDWRRRRAQLEAKPHHLGIQFSNGQWEWLRRVAVDREGTRHYALQPDDVGHRLAVDVRLDAARLVKRVVLRSPLVVENRTRVALDIAMCDYRGELRTDSAAVAPGDDLPLPILFCHQYAVRVRAPGTAWSAQHVFWRDFLAPEPRAELSCTGEDDGAPFYMHVSAECDARGAALYKYPFMRLVLTPPMEIENLLPYAMGLRVLDKTAGRRWSAQQLARGGVASVHAVRPGNLVLLSIGVPGAGFDRCDGTIIDTPDEDEYPTDSDLVVSDSQGARLALRIHRTDIPGSGGRCRRISVYAPYVMVNRTGLRLLFSCKGLFKGRSDIAGQHISGNMPLEPHQSPGFERPPLLPNDARPLMFSFGSFDLRNRALVRVPGSEWSKPLSFDALGSCAEVVIPLSDRLNDAHLGLEIEPGRGRYSHTRVVTFTTRYVIKNTTGMALQYRSPYNTAQATVLPDGTRQPLHSLLRARRRLLTIAAALSDAQGRAAPGVRDGQWSAPFSIDDVGRLFVRLPSEDEDEVLVRIDVVLDGACLFVVMQKAQCWPYAVVNHTPVDVTVWQHPEKDDDKPERSYLVRAGASLDYAWDAPTAATKLLVVSAMGATRRVSLQEIGEQRPFVYTRAGRAADHTMNIEVVAAGPRQMLRLTGYTPATSHFAPQRPTIARTNTQQSQEERFEVVEADEKTHAIYRLGLEGGIGLSLINRHASEILFATLADVELKYSDATSNQTFKLSAKWLQIDNQIYGAVYPIVLYPTTLGVAGVASPPALVAVAVRAKDRSYGVEYFKYASVLAQELSVELDEDFLYALLDFVKFDVPGWNAAAEEDTGADMLDCAVPEVRPVEDGMQLYFEFLHIQPFKLHMSFMRTQRADGSTTDPSMVGGGGSGLVAYATNILTMAIGNIDEAPVSLNALVMQNVRVSLPILLDRMHKHYSAEAFNQVYKLLGSANLLGNPVGLFTSISSGVTDFFYEPYQGFVMSDRPQDFGFGLARGTASLFKKTVYGMTDSFSKFTDSMSKGLSAATMDPRYQTERSMSRVRNKPKHAIYGVARGAESLAKSVTSGLAGVVMRPLEGAEQEGVGGFFKGVGKGLVGVVTKPVIGMFDLASNVTEGIRNTTTVFERDLDRQRLPRYIGRDGIVTAYSGRAALGQAWMRELAKGAYARDCYLAHLELPGSDMVVLLTYQRLVMFRCAKPDEAGMALGAAGSALETGPATGAIGVSAANASRAHIEWEQEIRSLHSIQLESTGISLKLPATPEGYMPPGPFIPIADPQSRRWFYGQIKEAVKALLDHRKEL</sequence>
<keyword evidence="2" id="KW-1185">Reference proteome</keyword>
<evidence type="ECO:0000313" key="1">
    <source>
        <dbReference type="EMBL" id="KAJ2812328.1"/>
    </source>
</evidence>
<name>A0ACC1LNJ8_9FUNG</name>
<feature type="non-terminal residue" evidence="1">
    <location>
        <position position="1"/>
    </location>
</feature>